<evidence type="ECO:0000313" key="3">
    <source>
        <dbReference type="EMBL" id="SEB86320.1"/>
    </source>
</evidence>
<sequence length="584" mass="60935">MIAKGLRPPVGLPLSRPVFALTLLASTALAGSLAHADGDEVHFRPGHLLLSRAVFVNNAVTITPGVTQLPPNCVSPNCVTATADGTYPTVFNNDGVDGSFGLTAKILLDELRLDGRHVQSLEVPNSAQRGVSQNKDQMVTSFSSKSELALNLSLDHRSVTFMGYLAPIGAIDVSNSNTPDVIDPTNPVPGTYYRLVAEVDENGRFHFTKVNGYSGNNGRAAIFNDRHGAGVFYTAGNAGNGGNPQPAGVITGAGMQIAREADAPLARQADPGGPFPLGSFNITELGQKADKIGKDTNFRGLTVFNNVVYTTKGSGGNGINTVYFIDTTGNAANGSPKACPNGVGLPAPSASLPTTQIFYDGSKLAGQGVTPYNMCVLSGFPTALKSTSSFPFGIWFADANTLYVADEGNGTATFDPTSNSYTAAKAQTSAGLQKWVFDSTAGAWKQAYTLQAGLDLGVPYTVQGYPTGNNAATGKPWSPATDGLRNITGRVNRDGSVSIWAITSTVSGSGDQGADPNRLVMITDKLSAATLPVSERFVTLRTANAGEALRGVSFTPGTGDGREEAHDRGSCGRDHRGDDCRDTD</sequence>
<dbReference type="EMBL" id="FNTH01000001">
    <property type="protein sequence ID" value="SEB86320.1"/>
    <property type="molecule type" value="Genomic_DNA"/>
</dbReference>
<evidence type="ECO:0000256" key="1">
    <source>
        <dbReference type="SAM" id="MobiDB-lite"/>
    </source>
</evidence>
<keyword evidence="2" id="KW-0732">Signal</keyword>
<feature type="chain" id="PRO_5011536182" evidence="2">
    <location>
        <begin position="31"/>
        <end position="584"/>
    </location>
</feature>
<dbReference type="RefSeq" id="WP_210189150.1">
    <property type="nucleotide sequence ID" value="NZ_FNTH01000001.1"/>
</dbReference>
<dbReference type="Proteomes" id="UP000198992">
    <property type="component" value="Unassembled WGS sequence"/>
</dbReference>
<accession>A0A1H4MT56</accession>
<reference evidence="3 4" key="1">
    <citation type="submission" date="2016-10" db="EMBL/GenBank/DDBJ databases">
        <authorList>
            <person name="de Groot N.N."/>
        </authorList>
    </citation>
    <scope>NUCLEOTIDE SEQUENCE [LARGE SCALE GENOMIC DNA]</scope>
    <source>
        <strain evidence="3 4">MT12</strain>
    </source>
</reference>
<dbReference type="AlphaFoldDB" id="A0A1H4MT56"/>
<feature type="compositionally biased region" description="Basic and acidic residues" evidence="1">
    <location>
        <begin position="560"/>
        <end position="584"/>
    </location>
</feature>
<protein>
    <submittedName>
        <fullName evidence="3">Uncharacterized protein</fullName>
    </submittedName>
</protein>
<evidence type="ECO:0000313" key="4">
    <source>
        <dbReference type="Proteomes" id="UP000198992"/>
    </source>
</evidence>
<feature type="signal peptide" evidence="2">
    <location>
        <begin position="1"/>
        <end position="30"/>
    </location>
</feature>
<feature type="region of interest" description="Disordered" evidence="1">
    <location>
        <begin position="551"/>
        <end position="584"/>
    </location>
</feature>
<name>A0A1H4MT56_9BRAD</name>
<gene>
    <name evidence="3" type="ORF">SAMN05444164_0421</name>
</gene>
<organism evidence="3 4">
    <name type="scientific">Bradyrhizobium erythrophlei</name>
    <dbReference type="NCBI Taxonomy" id="1437360"/>
    <lineage>
        <taxon>Bacteria</taxon>
        <taxon>Pseudomonadati</taxon>
        <taxon>Pseudomonadota</taxon>
        <taxon>Alphaproteobacteria</taxon>
        <taxon>Hyphomicrobiales</taxon>
        <taxon>Nitrobacteraceae</taxon>
        <taxon>Bradyrhizobium</taxon>
    </lineage>
</organism>
<evidence type="ECO:0000256" key="2">
    <source>
        <dbReference type="SAM" id="SignalP"/>
    </source>
</evidence>
<proteinExistence type="predicted"/>